<name>A0AAV7QL89_PLEWA</name>
<evidence type="ECO:0000313" key="1">
    <source>
        <dbReference type="EMBL" id="KAJ1140051.1"/>
    </source>
</evidence>
<accession>A0AAV7QL89</accession>
<dbReference type="EMBL" id="JANPWB010000010">
    <property type="protein sequence ID" value="KAJ1140051.1"/>
    <property type="molecule type" value="Genomic_DNA"/>
</dbReference>
<organism evidence="1 2">
    <name type="scientific">Pleurodeles waltl</name>
    <name type="common">Iberian ribbed newt</name>
    <dbReference type="NCBI Taxonomy" id="8319"/>
    <lineage>
        <taxon>Eukaryota</taxon>
        <taxon>Metazoa</taxon>
        <taxon>Chordata</taxon>
        <taxon>Craniata</taxon>
        <taxon>Vertebrata</taxon>
        <taxon>Euteleostomi</taxon>
        <taxon>Amphibia</taxon>
        <taxon>Batrachia</taxon>
        <taxon>Caudata</taxon>
        <taxon>Salamandroidea</taxon>
        <taxon>Salamandridae</taxon>
        <taxon>Pleurodelinae</taxon>
        <taxon>Pleurodeles</taxon>
    </lineage>
</organism>
<protein>
    <submittedName>
        <fullName evidence="1">Uncharacterized protein</fullName>
    </submittedName>
</protein>
<evidence type="ECO:0000313" key="2">
    <source>
        <dbReference type="Proteomes" id="UP001066276"/>
    </source>
</evidence>
<gene>
    <name evidence="1" type="ORF">NDU88_006412</name>
</gene>
<sequence>MSRHTVHLHSPPLRYRRYQGIGSSSVSASIGRQTFRCHRRSVVIRRFAISAGMTSAAEPSCSAPTVQIVLRFYEGVRCFRTHTSGSEVPQSNNRMPPILPRWRSGSKDAAIRVRLRLRFYTGAQSLSWVKTAAYEPR</sequence>
<dbReference type="Proteomes" id="UP001066276">
    <property type="component" value="Chromosome 6"/>
</dbReference>
<dbReference type="AlphaFoldDB" id="A0AAV7QL89"/>
<comment type="caution">
    <text evidence="1">The sequence shown here is derived from an EMBL/GenBank/DDBJ whole genome shotgun (WGS) entry which is preliminary data.</text>
</comment>
<proteinExistence type="predicted"/>
<keyword evidence="2" id="KW-1185">Reference proteome</keyword>
<reference evidence="1" key="1">
    <citation type="journal article" date="2022" name="bioRxiv">
        <title>Sequencing and chromosome-scale assembly of the giantPleurodeles waltlgenome.</title>
        <authorList>
            <person name="Brown T."/>
            <person name="Elewa A."/>
            <person name="Iarovenko S."/>
            <person name="Subramanian E."/>
            <person name="Araus A.J."/>
            <person name="Petzold A."/>
            <person name="Susuki M."/>
            <person name="Suzuki K.-i.T."/>
            <person name="Hayashi T."/>
            <person name="Toyoda A."/>
            <person name="Oliveira C."/>
            <person name="Osipova E."/>
            <person name="Leigh N.D."/>
            <person name="Simon A."/>
            <person name="Yun M.H."/>
        </authorList>
    </citation>
    <scope>NUCLEOTIDE SEQUENCE</scope>
    <source>
        <strain evidence="1">20211129_DDA</strain>
        <tissue evidence="1">Liver</tissue>
    </source>
</reference>